<feature type="transmembrane region" description="Helical" evidence="1">
    <location>
        <begin position="267"/>
        <end position="289"/>
    </location>
</feature>
<comment type="caution">
    <text evidence="2">The sequence shown here is derived from an EMBL/GenBank/DDBJ whole genome shotgun (WGS) entry which is preliminary data.</text>
</comment>
<feature type="transmembrane region" description="Helical" evidence="1">
    <location>
        <begin position="162"/>
        <end position="180"/>
    </location>
</feature>
<feature type="transmembrane region" description="Helical" evidence="1">
    <location>
        <begin position="137"/>
        <end position="155"/>
    </location>
</feature>
<keyword evidence="1" id="KW-0472">Membrane</keyword>
<feature type="transmembrane region" description="Helical" evidence="1">
    <location>
        <begin position="296"/>
        <end position="313"/>
    </location>
</feature>
<evidence type="ECO:0000313" key="3">
    <source>
        <dbReference type="Proteomes" id="UP000034081"/>
    </source>
</evidence>
<keyword evidence="1" id="KW-0812">Transmembrane</keyword>
<evidence type="ECO:0008006" key="4">
    <source>
        <dbReference type="Google" id="ProtNLM"/>
    </source>
</evidence>
<feature type="transmembrane region" description="Helical" evidence="1">
    <location>
        <begin position="112"/>
        <end position="131"/>
    </location>
</feature>
<reference evidence="2 3" key="1">
    <citation type="journal article" date="2015" name="Nature">
        <title>rRNA introns, odd ribosomes, and small enigmatic genomes across a large radiation of phyla.</title>
        <authorList>
            <person name="Brown C.T."/>
            <person name="Hug L.A."/>
            <person name="Thomas B.C."/>
            <person name="Sharon I."/>
            <person name="Castelle C.J."/>
            <person name="Singh A."/>
            <person name="Wilkins M.J."/>
            <person name="Williams K.H."/>
            <person name="Banfield J.F."/>
        </authorList>
    </citation>
    <scope>NUCLEOTIDE SEQUENCE [LARGE SCALE GENOMIC DNA]</scope>
</reference>
<gene>
    <name evidence="2" type="ORF">UT08_C0005G0094</name>
</gene>
<feature type="transmembrane region" description="Helical" evidence="1">
    <location>
        <begin position="356"/>
        <end position="373"/>
    </location>
</feature>
<feature type="transmembrane region" description="Helical" evidence="1">
    <location>
        <begin position="227"/>
        <end position="247"/>
    </location>
</feature>
<sequence>MRNKNIIFYLTFIIVFIVFWIKGIFFLDPDFGWRLVSGKIYATSGIPKIDTFSYTMPNFPWVDHAWSQSYIMNFLFMRIGNIGTSFVFMILPLATLIVVAKACERFYSDKKMFENVGFVVGGRFLINKFFTLSTDKIGFFASFPFWLGASILLTFSGIRAQLISWLMIALLYFLFFKNNLYQKYRFLLPAFFLLWANLHGSFLSGLITLGLYVFLKSVKEKRVLISDFALTTICALLTLVNPYGTGIWREVLSSVRDSSLRLTVNEWMPAVFMFDISMAFLIVISLTLLARFRKKYSIEEIGLYLAFLFQAILSRRHLPLWTIFAVPISVKGIYYLWLEASKTKLGILRFKNIYKWAWLLALIIFLIQTSQAYREALYLREDDFYPTKAINYLSINTPKGEIFSEYGWGGYLILKLPEKKVFVDGRMPSWKWNNAPDRELASAFDTYLGIIKGTTEYNDVFEKYNIEIVLWSKTQKERNIDKYVKRIENYIARFGWKKDDFSFIQTLEDNGWQKVYEDERAVIHKRPEMLK</sequence>
<feature type="transmembrane region" description="Helical" evidence="1">
    <location>
        <begin position="192"/>
        <end position="215"/>
    </location>
</feature>
<proteinExistence type="predicted"/>
<organism evidence="2 3">
    <name type="scientific">Candidatus Woesebacteria bacterium GW2011_GWB1_38_8</name>
    <dbReference type="NCBI Taxonomy" id="1618570"/>
    <lineage>
        <taxon>Bacteria</taxon>
        <taxon>Candidatus Woeseibacteriota</taxon>
    </lineage>
</organism>
<accession>A0A0G0L128</accession>
<protein>
    <recommendedName>
        <fullName evidence="4">Glycosyltransferase RgtA/B/C/D-like domain-containing protein</fullName>
    </recommendedName>
</protein>
<feature type="transmembrane region" description="Helical" evidence="1">
    <location>
        <begin position="319"/>
        <end position="336"/>
    </location>
</feature>
<feature type="transmembrane region" description="Helical" evidence="1">
    <location>
        <begin position="7"/>
        <end position="27"/>
    </location>
</feature>
<keyword evidence="1" id="KW-1133">Transmembrane helix</keyword>
<dbReference type="AlphaFoldDB" id="A0A0G0L128"/>
<evidence type="ECO:0000313" key="2">
    <source>
        <dbReference type="EMBL" id="KKQ85643.1"/>
    </source>
</evidence>
<evidence type="ECO:0000256" key="1">
    <source>
        <dbReference type="SAM" id="Phobius"/>
    </source>
</evidence>
<dbReference type="STRING" id="1618570.UT08_C0005G0094"/>
<name>A0A0G0L128_9BACT</name>
<dbReference type="Proteomes" id="UP000034081">
    <property type="component" value="Unassembled WGS sequence"/>
</dbReference>
<feature type="transmembrane region" description="Helical" evidence="1">
    <location>
        <begin position="79"/>
        <end position="100"/>
    </location>
</feature>
<dbReference type="EMBL" id="LBVL01000005">
    <property type="protein sequence ID" value="KKQ85643.1"/>
    <property type="molecule type" value="Genomic_DNA"/>
</dbReference>